<dbReference type="Proteomes" id="UP001320876">
    <property type="component" value="Unassembled WGS sequence"/>
</dbReference>
<organism evidence="1 2">
    <name type="scientific">Luteolibacter arcticus</name>
    <dbReference type="NCBI Taxonomy" id="1581411"/>
    <lineage>
        <taxon>Bacteria</taxon>
        <taxon>Pseudomonadati</taxon>
        <taxon>Verrucomicrobiota</taxon>
        <taxon>Verrucomicrobiia</taxon>
        <taxon>Verrucomicrobiales</taxon>
        <taxon>Verrucomicrobiaceae</taxon>
        <taxon>Luteolibacter</taxon>
    </lineage>
</organism>
<evidence type="ECO:0000313" key="1">
    <source>
        <dbReference type="EMBL" id="MCW1924966.1"/>
    </source>
</evidence>
<dbReference type="EMBL" id="JAPDDT010000010">
    <property type="protein sequence ID" value="MCW1924966.1"/>
    <property type="molecule type" value="Genomic_DNA"/>
</dbReference>
<evidence type="ECO:0000313" key="2">
    <source>
        <dbReference type="Proteomes" id="UP001320876"/>
    </source>
</evidence>
<name>A0ABT3GN70_9BACT</name>
<protein>
    <submittedName>
        <fullName evidence="1">Uncharacterized protein</fullName>
    </submittedName>
</protein>
<accession>A0ABT3GN70</accession>
<sequence>MFTKFSIGWFGVRSSRRGEGLLAAVVGPHWVVSGEGKKPEAARVSLVDELAASGHSPTAKFAFVFHGRDIGFADTLIQPAAGPALRHFDAEIDGLKSENRDDKPVKFK</sequence>
<proteinExistence type="predicted"/>
<keyword evidence="2" id="KW-1185">Reference proteome</keyword>
<gene>
    <name evidence="1" type="ORF">OKA05_20555</name>
</gene>
<reference evidence="1 2" key="1">
    <citation type="submission" date="2022-10" db="EMBL/GenBank/DDBJ databases">
        <title>Luteolibacter arcticus strain CCTCC AB 2014275, whole genome shotgun sequencing project.</title>
        <authorList>
            <person name="Zhao G."/>
            <person name="Shen L."/>
        </authorList>
    </citation>
    <scope>NUCLEOTIDE SEQUENCE [LARGE SCALE GENOMIC DNA]</scope>
    <source>
        <strain evidence="1 2">CCTCC AB 2014275</strain>
    </source>
</reference>
<comment type="caution">
    <text evidence="1">The sequence shown here is derived from an EMBL/GenBank/DDBJ whole genome shotgun (WGS) entry which is preliminary data.</text>
</comment>
<dbReference type="RefSeq" id="WP_264489073.1">
    <property type="nucleotide sequence ID" value="NZ_JAPDDT010000010.1"/>
</dbReference>